<protein>
    <submittedName>
        <fullName evidence="3">Uncharacterized protein</fullName>
    </submittedName>
</protein>
<dbReference type="EMBL" id="HF936032">
    <property type="protein sequence ID" value="CCX33184.1"/>
    <property type="molecule type" value="Genomic_DNA"/>
</dbReference>
<keyword evidence="2" id="KW-0812">Transmembrane</keyword>
<feature type="region of interest" description="Disordered" evidence="1">
    <location>
        <begin position="66"/>
        <end position="139"/>
    </location>
</feature>
<dbReference type="AlphaFoldDB" id="U4LM14"/>
<feature type="compositionally biased region" description="Polar residues" evidence="1">
    <location>
        <begin position="68"/>
        <end position="85"/>
    </location>
</feature>
<evidence type="ECO:0000313" key="4">
    <source>
        <dbReference type="Proteomes" id="UP000018144"/>
    </source>
</evidence>
<gene>
    <name evidence="3" type="ORF">PCON_14224</name>
</gene>
<reference evidence="3 4" key="1">
    <citation type="journal article" date="2013" name="PLoS Genet.">
        <title>The genome and development-dependent transcriptomes of Pyronema confluens: a window into fungal evolution.</title>
        <authorList>
            <person name="Traeger S."/>
            <person name="Altegoer F."/>
            <person name="Freitag M."/>
            <person name="Gabaldon T."/>
            <person name="Kempken F."/>
            <person name="Kumar A."/>
            <person name="Marcet-Houben M."/>
            <person name="Poggeler S."/>
            <person name="Stajich J.E."/>
            <person name="Nowrousian M."/>
        </authorList>
    </citation>
    <scope>NUCLEOTIDE SEQUENCE [LARGE SCALE GENOMIC DNA]</scope>
    <source>
        <strain evidence="4">CBS 100304</strain>
        <tissue evidence="3">Vegetative mycelium</tissue>
    </source>
</reference>
<evidence type="ECO:0000256" key="2">
    <source>
        <dbReference type="SAM" id="Phobius"/>
    </source>
</evidence>
<name>U4LM14_PYROM</name>
<evidence type="ECO:0000313" key="3">
    <source>
        <dbReference type="EMBL" id="CCX33184.1"/>
    </source>
</evidence>
<accession>U4LM14</accession>
<feature type="transmembrane region" description="Helical" evidence="2">
    <location>
        <begin position="35"/>
        <end position="53"/>
    </location>
</feature>
<proteinExistence type="predicted"/>
<keyword evidence="4" id="KW-1185">Reference proteome</keyword>
<feature type="compositionally biased region" description="Polar residues" evidence="1">
    <location>
        <begin position="114"/>
        <end position="127"/>
    </location>
</feature>
<dbReference type="Proteomes" id="UP000018144">
    <property type="component" value="Unassembled WGS sequence"/>
</dbReference>
<evidence type="ECO:0000256" key="1">
    <source>
        <dbReference type="SAM" id="MobiDB-lite"/>
    </source>
</evidence>
<keyword evidence="2" id="KW-0472">Membrane</keyword>
<sequence length="239" mass="26336">MPDTAQDIAPHCPTSQKANIISESKQSPVSRKNSALSLDLAFVAGVASLILKVRNIFRRKKKAVDYTDLSNSTSGPQSPATTTIVPLNPPKLLEKPPSTSAPPNMSQPVPRYSIEQNSDAQKASSLYGTPRPIPAKGPQETVHITGISEYTNSSEKARYYRTTEAFRRQIILAARKQKIPLTIDLYKNSEEKGSGPVVVIYGAGSYGLKNDVKKALESELLTYDVYLYENPDRWRQISV</sequence>
<dbReference type="OrthoDB" id="10543460at2759"/>
<organism evidence="3 4">
    <name type="scientific">Pyronema omphalodes (strain CBS 100304)</name>
    <name type="common">Pyronema confluens</name>
    <dbReference type="NCBI Taxonomy" id="1076935"/>
    <lineage>
        <taxon>Eukaryota</taxon>
        <taxon>Fungi</taxon>
        <taxon>Dikarya</taxon>
        <taxon>Ascomycota</taxon>
        <taxon>Pezizomycotina</taxon>
        <taxon>Pezizomycetes</taxon>
        <taxon>Pezizales</taxon>
        <taxon>Pyronemataceae</taxon>
        <taxon>Pyronema</taxon>
    </lineage>
</organism>
<keyword evidence="2" id="KW-1133">Transmembrane helix</keyword>